<dbReference type="OrthoDB" id="2290206at2"/>
<accession>A0A3T0N106</accession>
<evidence type="ECO:0000256" key="2">
    <source>
        <dbReference type="ARBA" id="ARBA00022908"/>
    </source>
</evidence>
<feature type="domain" description="Resolvase/invertase-type recombinase catalytic" evidence="7">
    <location>
        <begin position="3"/>
        <end position="150"/>
    </location>
</feature>
<dbReference type="GO" id="GO:0003677">
    <property type="term" value="F:DNA binding"/>
    <property type="evidence" value="ECO:0007669"/>
    <property type="project" value="UniProtKB-KW"/>
</dbReference>
<dbReference type="GO" id="GO:0015074">
    <property type="term" value="P:DNA integration"/>
    <property type="evidence" value="ECO:0007669"/>
    <property type="project" value="UniProtKB-KW"/>
</dbReference>
<name>A0A3T0N106_9RHOB</name>
<dbReference type="AlphaFoldDB" id="A0A3T0N106"/>
<dbReference type="PROSITE" id="PS51736">
    <property type="entry name" value="RECOMBINASES_3"/>
    <property type="match status" value="1"/>
</dbReference>
<keyword evidence="9" id="KW-1185">Reference proteome</keyword>
<protein>
    <submittedName>
        <fullName evidence="8">Recombinase family protein</fullName>
    </submittedName>
</protein>
<dbReference type="KEGG" id="sedi:EBB79_07205"/>
<dbReference type="Proteomes" id="UP000283063">
    <property type="component" value="Chromosome"/>
</dbReference>
<dbReference type="InterPro" id="IPR006118">
    <property type="entry name" value="Recombinase_CS"/>
</dbReference>
<dbReference type="PROSITE" id="PS00397">
    <property type="entry name" value="RECOMBINASES_1"/>
    <property type="match status" value="1"/>
</dbReference>
<dbReference type="InterPro" id="IPR036162">
    <property type="entry name" value="Resolvase-like_N_sf"/>
</dbReference>
<keyword evidence="3" id="KW-0238">DNA-binding</keyword>
<dbReference type="InterPro" id="IPR050639">
    <property type="entry name" value="SSR_resolvase"/>
</dbReference>
<evidence type="ECO:0000313" key="9">
    <source>
        <dbReference type="Proteomes" id="UP000283063"/>
    </source>
</evidence>
<sequence length="212" mass="23229">MSKTILYVRVSTTEQTSDHQLEQARKAGFQIDDVVSDHGTSGVTTKLADRDGGKRLFDMLREGDTLLVRWVDRLGRNYPDVTDTIREFIREGVTIKTVINGMVFDGTTADPTQKAIRDALIGFMAAMAEAQVEANKEAQRAGIEHHKATSPEKFKGRKPTFDRASFEGVQAMLNAGIGHSAIAKATGVNRNAVIRIAQDPTKAEAALVKWGM</sequence>
<evidence type="ECO:0000259" key="7">
    <source>
        <dbReference type="PROSITE" id="PS51736"/>
    </source>
</evidence>
<dbReference type="Gene3D" id="3.40.50.1390">
    <property type="entry name" value="Resolvase, N-terminal catalytic domain"/>
    <property type="match status" value="1"/>
</dbReference>
<evidence type="ECO:0000256" key="4">
    <source>
        <dbReference type="ARBA" id="ARBA00023172"/>
    </source>
</evidence>
<dbReference type="PANTHER" id="PTHR30461:SF26">
    <property type="entry name" value="RESOLVASE HOMOLOG YNEB"/>
    <property type="match status" value="1"/>
</dbReference>
<evidence type="ECO:0000256" key="3">
    <source>
        <dbReference type="ARBA" id="ARBA00023125"/>
    </source>
</evidence>
<dbReference type="PANTHER" id="PTHR30461">
    <property type="entry name" value="DNA-INVERTASE FROM LAMBDOID PROPHAGE"/>
    <property type="match status" value="1"/>
</dbReference>
<dbReference type="RefSeq" id="WP_127748255.1">
    <property type="nucleotide sequence ID" value="NZ_CP033219.1"/>
</dbReference>
<keyword evidence="4" id="KW-0233">DNA recombination</keyword>
<evidence type="ECO:0000256" key="1">
    <source>
        <dbReference type="ARBA" id="ARBA00009913"/>
    </source>
</evidence>
<dbReference type="SUPFAM" id="SSF53041">
    <property type="entry name" value="Resolvase-like"/>
    <property type="match status" value="1"/>
</dbReference>
<gene>
    <name evidence="8" type="ORF">EBB79_07205</name>
</gene>
<evidence type="ECO:0000256" key="6">
    <source>
        <dbReference type="PROSITE-ProRule" id="PRU10137"/>
    </source>
</evidence>
<dbReference type="SMART" id="SM00857">
    <property type="entry name" value="Resolvase"/>
    <property type="match status" value="1"/>
</dbReference>
<dbReference type="Pfam" id="PF00239">
    <property type="entry name" value="Resolvase"/>
    <property type="match status" value="1"/>
</dbReference>
<evidence type="ECO:0000313" key="8">
    <source>
        <dbReference type="EMBL" id="AZV77698.1"/>
    </source>
</evidence>
<reference evidence="8 9" key="1">
    <citation type="submission" date="2018-10" db="EMBL/GenBank/DDBJ databases">
        <title>Parasedimentitalea marina sp. nov., a psychrophilic bacterium isolated from deep seawater of the New Britain Trench.</title>
        <authorList>
            <person name="Cao J."/>
        </authorList>
    </citation>
    <scope>NUCLEOTIDE SEQUENCE [LARGE SCALE GENOMIC DNA]</scope>
    <source>
        <strain evidence="8 9">W43</strain>
    </source>
</reference>
<proteinExistence type="inferred from homology"/>
<comment type="similarity">
    <text evidence="1">Belongs to the site-specific recombinase resolvase family.</text>
</comment>
<dbReference type="Gene3D" id="1.10.10.60">
    <property type="entry name" value="Homeodomain-like"/>
    <property type="match status" value="1"/>
</dbReference>
<dbReference type="EMBL" id="CP033219">
    <property type="protein sequence ID" value="AZV77698.1"/>
    <property type="molecule type" value="Genomic_DNA"/>
</dbReference>
<keyword evidence="2" id="KW-0229">DNA integration</keyword>
<organism evidence="8 9">
    <name type="scientific">Parasedimentitalea marina</name>
    <dbReference type="NCBI Taxonomy" id="2483033"/>
    <lineage>
        <taxon>Bacteria</taxon>
        <taxon>Pseudomonadati</taxon>
        <taxon>Pseudomonadota</taxon>
        <taxon>Alphaproteobacteria</taxon>
        <taxon>Rhodobacterales</taxon>
        <taxon>Paracoccaceae</taxon>
        <taxon>Parasedimentitalea</taxon>
    </lineage>
</organism>
<dbReference type="CDD" id="cd03768">
    <property type="entry name" value="SR_ResInv"/>
    <property type="match status" value="1"/>
</dbReference>
<feature type="active site" description="O-(5'-phospho-DNA)-serine intermediate" evidence="5 6">
    <location>
        <position position="11"/>
    </location>
</feature>
<dbReference type="PROSITE" id="PS00398">
    <property type="entry name" value="RECOMBINASES_2"/>
    <property type="match status" value="1"/>
</dbReference>
<dbReference type="InterPro" id="IPR006119">
    <property type="entry name" value="Resolv_N"/>
</dbReference>
<dbReference type="GO" id="GO:0000150">
    <property type="term" value="F:DNA strand exchange activity"/>
    <property type="evidence" value="ECO:0007669"/>
    <property type="project" value="InterPro"/>
</dbReference>
<evidence type="ECO:0000256" key="5">
    <source>
        <dbReference type="PIRSR" id="PIRSR606118-50"/>
    </source>
</evidence>